<evidence type="ECO:0008006" key="2">
    <source>
        <dbReference type="Google" id="ProtNLM"/>
    </source>
</evidence>
<protein>
    <recommendedName>
        <fullName evidence="2">DUF3558 domain-containing protein</fullName>
    </recommendedName>
</protein>
<dbReference type="EMBL" id="JAAGMD010000675">
    <property type="protein sequence ID" value="NEA89080.1"/>
    <property type="molecule type" value="Genomic_DNA"/>
</dbReference>
<proteinExistence type="predicted"/>
<dbReference type="RefSeq" id="WP_164337633.1">
    <property type="nucleotide sequence ID" value="NZ_JAAGMD010000675.1"/>
</dbReference>
<dbReference type="PROSITE" id="PS51257">
    <property type="entry name" value="PROKAR_LIPOPROTEIN"/>
    <property type="match status" value="1"/>
</dbReference>
<evidence type="ECO:0000313" key="1">
    <source>
        <dbReference type="EMBL" id="NEA89080.1"/>
    </source>
</evidence>
<dbReference type="AlphaFoldDB" id="A0A6G3R0X2"/>
<reference evidence="1" key="1">
    <citation type="submission" date="2020-01" db="EMBL/GenBank/DDBJ databases">
        <title>Insect and environment-associated Actinomycetes.</title>
        <authorList>
            <person name="Currrie C."/>
            <person name="Chevrette M."/>
            <person name="Carlson C."/>
            <person name="Stubbendieck R."/>
            <person name="Wendt-Pienkowski E."/>
        </authorList>
    </citation>
    <scope>NUCLEOTIDE SEQUENCE</scope>
    <source>
        <strain evidence="1">SID14436</strain>
    </source>
</reference>
<organism evidence="1">
    <name type="scientific">Streptomyces sp. SID14436</name>
    <dbReference type="NCBI Taxonomy" id="2706070"/>
    <lineage>
        <taxon>Bacteria</taxon>
        <taxon>Bacillati</taxon>
        <taxon>Actinomycetota</taxon>
        <taxon>Actinomycetes</taxon>
        <taxon>Kitasatosporales</taxon>
        <taxon>Streptomycetaceae</taxon>
        <taxon>Streptomyces</taxon>
    </lineage>
</organism>
<accession>A0A6G3R0X2</accession>
<sequence>MMKRDALRPSLLLASTLGLFLTATVGCSSFNRYEIPTTICGRKIDPTALQPLLPSGENFEARPQISDDKQSSCLIVVDKSAAFTISEIRNQNKFDVMEFARKYPRRSSQNPRKSEIGADAVTSDRWLMSINACTGHGRGDYYILDLDILDEGQSKPKELERFAQSYLPDAMKAMGCTE</sequence>
<name>A0A6G3R0X2_9ACTN</name>
<comment type="caution">
    <text evidence="1">The sequence shown here is derived from an EMBL/GenBank/DDBJ whole genome shotgun (WGS) entry which is preliminary data.</text>
</comment>
<gene>
    <name evidence="1" type="ORF">G3I53_24310</name>
</gene>